<dbReference type="AlphaFoldDB" id="A0A1B3ZIC5"/>
<gene>
    <name evidence="2" type="ORF">AWL63_23730</name>
</gene>
<dbReference type="OrthoDB" id="2287011at2"/>
<evidence type="ECO:0000259" key="1">
    <source>
        <dbReference type="PROSITE" id="PS50995"/>
    </source>
</evidence>
<dbReference type="PANTHER" id="PTHR33164:SF105">
    <property type="entry name" value="TRANSCRIPTIONAL REPRESSOR PROTEIN-RELATED"/>
    <property type="match status" value="1"/>
</dbReference>
<dbReference type="Pfam" id="PF12802">
    <property type="entry name" value="MarR_2"/>
    <property type="match status" value="1"/>
</dbReference>
<dbReference type="GO" id="GO:0003700">
    <property type="term" value="F:DNA-binding transcription factor activity"/>
    <property type="evidence" value="ECO:0007669"/>
    <property type="project" value="InterPro"/>
</dbReference>
<dbReference type="SMART" id="SM00347">
    <property type="entry name" value="HTH_MARR"/>
    <property type="match status" value="1"/>
</dbReference>
<geneLocation type="plasmid" evidence="3"/>
<dbReference type="SUPFAM" id="SSF46785">
    <property type="entry name" value="Winged helix' DNA-binding domain"/>
    <property type="match status" value="1"/>
</dbReference>
<name>A0A1B3ZIC5_9SPHN</name>
<dbReference type="InterPro" id="IPR036388">
    <property type="entry name" value="WH-like_DNA-bd_sf"/>
</dbReference>
<keyword evidence="3" id="KW-1185">Reference proteome</keyword>
<dbReference type="GO" id="GO:0006950">
    <property type="term" value="P:response to stress"/>
    <property type="evidence" value="ECO:0007669"/>
    <property type="project" value="TreeGrafter"/>
</dbReference>
<dbReference type="InterPro" id="IPR036390">
    <property type="entry name" value="WH_DNA-bd_sf"/>
</dbReference>
<proteinExistence type="predicted"/>
<protein>
    <submittedName>
        <fullName evidence="2">MarR family transcriptional regulator</fullName>
    </submittedName>
</protein>
<sequence>MSNCYCARLRAAARRIGSVYDEALEPDGINVAQYSLMSVIQRRQPVSLTELGRAAELERSTIGRNVRVLERAELVEVGRGDGDHREAAVSLSRRGAEVLVSARSRWDACQQAIEARLGADKVSAFDDLLNSI</sequence>
<keyword evidence="2" id="KW-0614">Plasmid</keyword>
<accession>A0A1B3ZIC5</accession>
<reference evidence="2 3" key="1">
    <citation type="submission" date="2016-01" db="EMBL/GenBank/DDBJ databases">
        <title>Complete genome and mega plasmid sequence of Sphingomonas panacis DCY99 elicits systemic resistance in rice to Xanthomonas oryzae.</title>
        <authorList>
            <person name="Kim Y.J."/>
            <person name="Yang D.C."/>
            <person name="Sing P."/>
        </authorList>
    </citation>
    <scope>NUCLEOTIDE SEQUENCE [LARGE SCALE GENOMIC DNA]</scope>
    <source>
        <strain evidence="2 3">DCY99</strain>
        <plasmid evidence="3">Plasmid</plasmid>
    </source>
</reference>
<evidence type="ECO:0000313" key="3">
    <source>
        <dbReference type="Proteomes" id="UP000094256"/>
    </source>
</evidence>
<dbReference type="KEGG" id="span:AWL63_23730"/>
<dbReference type="Gene3D" id="1.10.10.10">
    <property type="entry name" value="Winged helix-like DNA-binding domain superfamily/Winged helix DNA-binding domain"/>
    <property type="match status" value="1"/>
</dbReference>
<dbReference type="InterPro" id="IPR039422">
    <property type="entry name" value="MarR/SlyA-like"/>
</dbReference>
<dbReference type="PROSITE" id="PS50995">
    <property type="entry name" value="HTH_MARR_2"/>
    <property type="match status" value="1"/>
</dbReference>
<organism evidence="2 3">
    <name type="scientific">Sphingomonas panacis</name>
    <dbReference type="NCBI Taxonomy" id="1560345"/>
    <lineage>
        <taxon>Bacteria</taxon>
        <taxon>Pseudomonadati</taxon>
        <taxon>Pseudomonadota</taxon>
        <taxon>Alphaproteobacteria</taxon>
        <taxon>Sphingomonadales</taxon>
        <taxon>Sphingomonadaceae</taxon>
        <taxon>Sphingomonas</taxon>
    </lineage>
</organism>
<dbReference type="Proteomes" id="UP000094256">
    <property type="component" value="Plasmid unnamed"/>
</dbReference>
<dbReference type="EMBL" id="CP014169">
    <property type="protein sequence ID" value="AOH87179.1"/>
    <property type="molecule type" value="Genomic_DNA"/>
</dbReference>
<evidence type="ECO:0000313" key="2">
    <source>
        <dbReference type="EMBL" id="AOH87179.1"/>
    </source>
</evidence>
<dbReference type="PANTHER" id="PTHR33164">
    <property type="entry name" value="TRANSCRIPTIONAL REGULATOR, MARR FAMILY"/>
    <property type="match status" value="1"/>
</dbReference>
<feature type="domain" description="HTH marR-type" evidence="1">
    <location>
        <begin position="2"/>
        <end position="132"/>
    </location>
</feature>
<dbReference type="InterPro" id="IPR000835">
    <property type="entry name" value="HTH_MarR-typ"/>
</dbReference>